<evidence type="ECO:0000256" key="14">
    <source>
        <dbReference type="SAM" id="Phobius"/>
    </source>
</evidence>
<comment type="function">
    <text evidence="13">Acts in the modification of cell walls via demethylesterification of cell wall pectin.</text>
</comment>
<keyword evidence="17" id="KW-1185">Reference proteome</keyword>
<keyword evidence="14" id="KW-0812">Transmembrane</keyword>
<keyword evidence="14" id="KW-1133">Transmembrane helix</keyword>
<comment type="similarity">
    <text evidence="4">In the C-terminal section; belongs to the pectinesterase family.</text>
</comment>
<dbReference type="PANTHER" id="PTHR31707">
    <property type="entry name" value="PECTINESTERASE"/>
    <property type="match status" value="1"/>
</dbReference>
<comment type="catalytic activity">
    <reaction evidence="11 13">
        <text>[(1-&gt;4)-alpha-D-galacturonosyl methyl ester](n) + n H2O = [(1-&gt;4)-alpha-D-galacturonosyl](n) + n methanol + n H(+)</text>
        <dbReference type="Rhea" id="RHEA:22380"/>
        <dbReference type="Rhea" id="RHEA-COMP:14570"/>
        <dbReference type="Rhea" id="RHEA-COMP:14573"/>
        <dbReference type="ChEBI" id="CHEBI:15377"/>
        <dbReference type="ChEBI" id="CHEBI:15378"/>
        <dbReference type="ChEBI" id="CHEBI:17790"/>
        <dbReference type="ChEBI" id="CHEBI:140522"/>
        <dbReference type="ChEBI" id="CHEBI:140523"/>
        <dbReference type="EC" id="3.1.1.11"/>
    </reaction>
</comment>
<dbReference type="GO" id="GO:0042545">
    <property type="term" value="P:cell wall modification"/>
    <property type="evidence" value="ECO:0007669"/>
    <property type="project" value="UniProtKB-UniRule"/>
</dbReference>
<evidence type="ECO:0000256" key="7">
    <source>
        <dbReference type="ARBA" id="ARBA00022729"/>
    </source>
</evidence>
<comment type="similarity">
    <text evidence="3">In the N-terminal section; belongs to the PMEI family.</text>
</comment>
<evidence type="ECO:0000313" key="17">
    <source>
        <dbReference type="Proteomes" id="UP000729402"/>
    </source>
</evidence>
<evidence type="ECO:0000256" key="3">
    <source>
        <dbReference type="ARBA" id="ARBA00006027"/>
    </source>
</evidence>
<evidence type="ECO:0000256" key="6">
    <source>
        <dbReference type="ARBA" id="ARBA00022525"/>
    </source>
</evidence>
<dbReference type="NCBIfam" id="TIGR01614">
    <property type="entry name" value="PME_inhib"/>
    <property type="match status" value="1"/>
</dbReference>
<keyword evidence="7" id="KW-0732">Signal</keyword>
<gene>
    <name evidence="16" type="ORF">GUJ93_ZPchr0001g32151</name>
</gene>
<evidence type="ECO:0000256" key="12">
    <source>
        <dbReference type="PROSITE-ProRule" id="PRU10040"/>
    </source>
</evidence>
<keyword evidence="14" id="KW-0472">Membrane</keyword>
<dbReference type="AlphaFoldDB" id="A0A8J5RX75"/>
<dbReference type="InterPro" id="IPR018040">
    <property type="entry name" value="Pectinesterase_Tyr_AS"/>
</dbReference>
<dbReference type="EC" id="3.1.1.11" evidence="13"/>
<keyword evidence="5 13" id="KW-0134">Cell wall</keyword>
<dbReference type="Proteomes" id="UP000729402">
    <property type="component" value="Unassembled WGS sequence"/>
</dbReference>
<dbReference type="FunFam" id="1.20.140.40:FF:000015">
    <property type="entry name" value="Pectinesterase 3"/>
    <property type="match status" value="1"/>
</dbReference>
<dbReference type="GO" id="GO:0004857">
    <property type="term" value="F:enzyme inhibitor activity"/>
    <property type="evidence" value="ECO:0007669"/>
    <property type="project" value="InterPro"/>
</dbReference>
<evidence type="ECO:0000256" key="8">
    <source>
        <dbReference type="ARBA" id="ARBA00022801"/>
    </source>
</evidence>
<protein>
    <recommendedName>
        <fullName evidence="13">Pectinesterase</fullName>
        <ecNumber evidence="13">3.1.1.11</ecNumber>
    </recommendedName>
</protein>
<reference evidence="16" key="2">
    <citation type="submission" date="2021-02" db="EMBL/GenBank/DDBJ databases">
        <authorList>
            <person name="Kimball J.A."/>
            <person name="Haas M.W."/>
            <person name="Macchietto M."/>
            <person name="Kono T."/>
            <person name="Duquette J."/>
            <person name="Shao M."/>
        </authorList>
    </citation>
    <scope>NUCLEOTIDE SEQUENCE</scope>
    <source>
        <tissue evidence="16">Fresh leaf tissue</tissue>
    </source>
</reference>
<dbReference type="CDD" id="cd15799">
    <property type="entry name" value="PMEI-like_4"/>
    <property type="match status" value="1"/>
</dbReference>
<accession>A0A8J5RX75</accession>
<evidence type="ECO:0000256" key="1">
    <source>
        <dbReference type="ARBA" id="ARBA00004191"/>
    </source>
</evidence>
<dbReference type="PROSITE" id="PS00800">
    <property type="entry name" value="PECTINESTERASE_1"/>
    <property type="match status" value="1"/>
</dbReference>
<keyword evidence="8 13" id="KW-0378">Hydrolase</keyword>
<evidence type="ECO:0000256" key="5">
    <source>
        <dbReference type="ARBA" id="ARBA00022512"/>
    </source>
</evidence>
<evidence type="ECO:0000259" key="15">
    <source>
        <dbReference type="SMART" id="SM00856"/>
    </source>
</evidence>
<dbReference type="Pfam" id="PF04043">
    <property type="entry name" value="PMEI"/>
    <property type="match status" value="1"/>
</dbReference>
<dbReference type="SMART" id="SM00856">
    <property type="entry name" value="PMEI"/>
    <property type="match status" value="1"/>
</dbReference>
<dbReference type="InterPro" id="IPR006501">
    <property type="entry name" value="Pectinesterase_inhib_dom"/>
</dbReference>
<keyword evidence="6 13" id="KW-0964">Secreted</keyword>
<dbReference type="UniPathway" id="UPA00545">
    <property type="reaction ID" value="UER00823"/>
</dbReference>
<keyword evidence="9 13" id="KW-0063">Aspartyl esterase</keyword>
<comment type="pathway">
    <text evidence="2 13">Glycan metabolism; pectin degradation; 2-dehydro-3-deoxy-D-gluconate from pectin: step 1/5.</text>
</comment>
<comment type="subcellular location">
    <subcellularLocation>
        <location evidence="1 13">Secreted</location>
        <location evidence="1 13">Cell wall</location>
    </subcellularLocation>
</comment>
<evidence type="ECO:0000313" key="16">
    <source>
        <dbReference type="EMBL" id="KAG8055139.1"/>
    </source>
</evidence>
<dbReference type="Pfam" id="PF01095">
    <property type="entry name" value="Pectinesterase"/>
    <property type="match status" value="1"/>
</dbReference>
<name>A0A8J5RX75_ZIZPA</name>
<feature type="transmembrane region" description="Helical" evidence="14">
    <location>
        <begin position="51"/>
        <end position="71"/>
    </location>
</feature>
<evidence type="ECO:0000256" key="13">
    <source>
        <dbReference type="RuleBase" id="RU000589"/>
    </source>
</evidence>
<dbReference type="OrthoDB" id="2019149at2759"/>
<evidence type="ECO:0000256" key="9">
    <source>
        <dbReference type="ARBA" id="ARBA00023085"/>
    </source>
</evidence>
<dbReference type="PROSITE" id="PS00503">
    <property type="entry name" value="PECTINESTERASE_2"/>
    <property type="match status" value="1"/>
</dbReference>
<evidence type="ECO:0000256" key="2">
    <source>
        <dbReference type="ARBA" id="ARBA00005184"/>
    </source>
</evidence>
<dbReference type="InterPro" id="IPR033131">
    <property type="entry name" value="Pectinesterase_Asp_AS"/>
</dbReference>
<dbReference type="EMBL" id="JAAALK010000288">
    <property type="protein sequence ID" value="KAG8055139.1"/>
    <property type="molecule type" value="Genomic_DNA"/>
</dbReference>
<feature type="domain" description="Pectinesterase inhibitor" evidence="15">
    <location>
        <begin position="71"/>
        <end position="216"/>
    </location>
</feature>
<sequence>MATVLLSSSVAASQVVIDRLGLRTVATMRQRDEPLLSSPSHSHRNAFPCRVLSVTVLALAAVLCLAAFVLFDDPTAPNLCANSPDPASCQSIVTDAVLASPDAHPSRPAQVLSAVVATSLERHDAAAEAVAGMHRRASDPRQRAALEDCVQLMGLARDRLADAAGASDDDARTWLSAVLTDHVTCLDGLGDDGPLRDSVGTHLEPLKSLASASLAVLNAGGGARDLLAEVVDSFPSWVPAGDRVLLEAAPADAAQANVVVAKDGSGKYKTIKEAVDAAPDGGNSRYVIYVKKGVYKENFEVGKKKRELMIVGDGMDKTVITGSLNVIDGATTFNSATLAVSGDGIILQDLKVENTAGPGKHQAVALRVSADRAVINRCRLDGYQDTLYAHQLRQFYRDSAVSGTVDFVFGNAAAVLQNCVLTVRLPMASQKNAVTAQGRTDPNQNTGTSVHACRVVPAPDLAPAAKQFPTYLGRPWKEYSRTVYMRSYLDAHIDPKGWLEWDGAFALSTLFYGEYQNTGPGAGTAGRVKWPGYHVITDQSVAMQFTVGQFIQGGNWLKATGVTYNEGL</sequence>
<proteinExistence type="inferred from homology"/>
<comment type="caution">
    <text evidence="16">The sequence shown here is derived from an EMBL/GenBank/DDBJ whole genome shotgun (WGS) entry which is preliminary data.</text>
</comment>
<feature type="active site" evidence="12">
    <location>
        <position position="406"/>
    </location>
</feature>
<dbReference type="FunFam" id="2.160.20.10:FF:000001">
    <property type="entry name" value="Pectinesterase"/>
    <property type="match status" value="1"/>
</dbReference>
<reference evidence="16" key="1">
    <citation type="journal article" date="2021" name="bioRxiv">
        <title>Whole Genome Assembly and Annotation of Northern Wild Rice, Zizania palustris L., Supports a Whole Genome Duplication in the Zizania Genus.</title>
        <authorList>
            <person name="Haas M."/>
            <person name="Kono T."/>
            <person name="Macchietto M."/>
            <person name="Millas R."/>
            <person name="McGilp L."/>
            <person name="Shao M."/>
            <person name="Duquette J."/>
            <person name="Hirsch C.N."/>
            <person name="Kimball J."/>
        </authorList>
    </citation>
    <scope>NUCLEOTIDE SEQUENCE</scope>
    <source>
        <tissue evidence="16">Fresh leaf tissue</tissue>
    </source>
</reference>
<dbReference type="GO" id="GO:0045490">
    <property type="term" value="P:pectin catabolic process"/>
    <property type="evidence" value="ECO:0007669"/>
    <property type="project" value="UniProtKB-UniRule"/>
</dbReference>
<organism evidence="16 17">
    <name type="scientific">Zizania palustris</name>
    <name type="common">Northern wild rice</name>
    <dbReference type="NCBI Taxonomy" id="103762"/>
    <lineage>
        <taxon>Eukaryota</taxon>
        <taxon>Viridiplantae</taxon>
        <taxon>Streptophyta</taxon>
        <taxon>Embryophyta</taxon>
        <taxon>Tracheophyta</taxon>
        <taxon>Spermatophyta</taxon>
        <taxon>Magnoliopsida</taxon>
        <taxon>Liliopsida</taxon>
        <taxon>Poales</taxon>
        <taxon>Poaceae</taxon>
        <taxon>BOP clade</taxon>
        <taxon>Oryzoideae</taxon>
        <taxon>Oryzeae</taxon>
        <taxon>Zizaniinae</taxon>
        <taxon>Zizania</taxon>
    </lineage>
</organism>
<dbReference type="InterPro" id="IPR000070">
    <property type="entry name" value="Pectinesterase_cat"/>
</dbReference>
<evidence type="ECO:0000256" key="10">
    <source>
        <dbReference type="ARBA" id="ARBA00023316"/>
    </source>
</evidence>
<evidence type="ECO:0000256" key="11">
    <source>
        <dbReference type="ARBA" id="ARBA00047928"/>
    </source>
</evidence>
<evidence type="ECO:0000256" key="4">
    <source>
        <dbReference type="ARBA" id="ARBA00007786"/>
    </source>
</evidence>
<keyword evidence="10 13" id="KW-0961">Cell wall biogenesis/degradation</keyword>
<dbReference type="GO" id="GO:0030599">
    <property type="term" value="F:pectinesterase activity"/>
    <property type="evidence" value="ECO:0007669"/>
    <property type="project" value="UniProtKB-UniRule"/>
</dbReference>